<sequence length="89" mass="10555">YLEVDNNEVINEMSSDTEIVILVHLSEEYNINYINDDDSNEITPIILNFQALIAFDTYILYFEQQFNKFNLNVKDLHRNVLIQKQITLN</sequence>
<gene>
    <name evidence="1" type="ORF">FWILDA_LOCUS19180</name>
</gene>
<feature type="non-terminal residue" evidence="1">
    <location>
        <position position="1"/>
    </location>
</feature>
<comment type="caution">
    <text evidence="1">The sequence shown here is derived from an EMBL/GenBank/DDBJ whole genome shotgun (WGS) entry which is preliminary data.</text>
</comment>
<evidence type="ECO:0000313" key="1">
    <source>
        <dbReference type="EMBL" id="CAI2199650.1"/>
    </source>
</evidence>
<dbReference type="Proteomes" id="UP001153678">
    <property type="component" value="Unassembled WGS sequence"/>
</dbReference>
<dbReference type="AlphaFoldDB" id="A0A9W4TA47"/>
<keyword evidence="2" id="KW-1185">Reference proteome</keyword>
<protein>
    <submittedName>
        <fullName evidence="1">3567_t:CDS:1</fullName>
    </submittedName>
</protein>
<organism evidence="1 2">
    <name type="scientific">Funneliformis geosporum</name>
    <dbReference type="NCBI Taxonomy" id="1117311"/>
    <lineage>
        <taxon>Eukaryota</taxon>
        <taxon>Fungi</taxon>
        <taxon>Fungi incertae sedis</taxon>
        <taxon>Mucoromycota</taxon>
        <taxon>Glomeromycotina</taxon>
        <taxon>Glomeromycetes</taxon>
        <taxon>Glomerales</taxon>
        <taxon>Glomeraceae</taxon>
        <taxon>Funneliformis</taxon>
    </lineage>
</organism>
<evidence type="ECO:0000313" key="2">
    <source>
        <dbReference type="Proteomes" id="UP001153678"/>
    </source>
</evidence>
<accession>A0A9W4TA47</accession>
<proteinExistence type="predicted"/>
<name>A0A9W4TA47_9GLOM</name>
<reference evidence="1" key="1">
    <citation type="submission" date="2022-08" db="EMBL/GenBank/DDBJ databases">
        <authorList>
            <person name="Kallberg Y."/>
            <person name="Tangrot J."/>
            <person name="Rosling A."/>
        </authorList>
    </citation>
    <scope>NUCLEOTIDE SEQUENCE</scope>
    <source>
        <strain evidence="1">Wild A</strain>
    </source>
</reference>
<dbReference type="EMBL" id="CAMKVN010021923">
    <property type="protein sequence ID" value="CAI2199650.1"/>
    <property type="molecule type" value="Genomic_DNA"/>
</dbReference>
<feature type="non-terminal residue" evidence="1">
    <location>
        <position position="89"/>
    </location>
</feature>